<keyword evidence="1" id="KW-0133">Cell shape</keyword>
<keyword evidence="1" id="KW-0573">Peptidoglycan synthesis</keyword>
<evidence type="ECO:0000313" key="3">
    <source>
        <dbReference type="EMBL" id="AJY47856.1"/>
    </source>
</evidence>
<dbReference type="PROSITE" id="PS52029">
    <property type="entry name" value="LD_TPASE"/>
    <property type="match status" value="1"/>
</dbReference>
<proteinExistence type="predicted"/>
<dbReference type="PANTHER" id="PTHR38589">
    <property type="entry name" value="BLR0621 PROTEIN"/>
    <property type="match status" value="1"/>
</dbReference>
<reference evidence="3 4" key="1">
    <citation type="journal article" date="2015" name="Genome Announc.">
        <title>Complete genome sequence of Martelella endophytica YC6887, which has antifungal activity associated with a halophyte.</title>
        <authorList>
            <person name="Khan A."/>
            <person name="Khan H."/>
            <person name="Chung E.J."/>
            <person name="Hossain M.T."/>
            <person name="Chung Y.R."/>
        </authorList>
    </citation>
    <scope>NUCLEOTIDE SEQUENCE [LARGE SCALE GENOMIC DNA]</scope>
    <source>
        <strain evidence="3">YC6887</strain>
    </source>
</reference>
<feature type="active site" description="Proton donor/acceptor" evidence="1">
    <location>
        <position position="129"/>
    </location>
</feature>
<accession>A0A0D5LV23</accession>
<dbReference type="PATRIC" id="fig|1486262.3.peg.391"/>
<keyword evidence="1" id="KW-0961">Cell wall biogenesis/degradation</keyword>
<feature type="domain" description="L,D-TPase catalytic" evidence="2">
    <location>
        <begin position="1"/>
        <end position="165"/>
    </location>
</feature>
<dbReference type="AlphaFoldDB" id="A0A0D5LV23"/>
<evidence type="ECO:0000259" key="2">
    <source>
        <dbReference type="PROSITE" id="PS52029"/>
    </source>
</evidence>
<dbReference type="GO" id="GO:0009252">
    <property type="term" value="P:peptidoglycan biosynthetic process"/>
    <property type="evidence" value="ECO:0007669"/>
    <property type="project" value="UniProtKB-KW"/>
</dbReference>
<dbReference type="STRING" id="1486262.TM49_01900"/>
<dbReference type="GO" id="GO:0071555">
    <property type="term" value="P:cell wall organization"/>
    <property type="evidence" value="ECO:0007669"/>
    <property type="project" value="UniProtKB-UniRule"/>
</dbReference>
<dbReference type="PANTHER" id="PTHR38589:SF1">
    <property type="entry name" value="BLR0621 PROTEIN"/>
    <property type="match status" value="1"/>
</dbReference>
<dbReference type="InterPro" id="IPR005490">
    <property type="entry name" value="LD_TPept_cat_dom"/>
</dbReference>
<dbReference type="Pfam" id="PF03734">
    <property type="entry name" value="YkuD"/>
    <property type="match status" value="1"/>
</dbReference>
<dbReference type="KEGG" id="mey:TM49_01900"/>
<sequence length="166" mass="18034">MTVRAAPGAPHRAILTFGPLVFRAAIGRSGLTARKREGDGRTPIATMKLLGGYHAGTVPASALRLVRTRADTGWCDQPASPAYNRPVRLPFRASHERLMRDDGIYDLVIVIDWNITSRSRNRGSAVFFHLARPDFSGTAGCIAIAPAAMRVLLPHLRTGVRLVVRG</sequence>
<evidence type="ECO:0000313" key="4">
    <source>
        <dbReference type="Proteomes" id="UP000032611"/>
    </source>
</evidence>
<keyword evidence="4" id="KW-1185">Reference proteome</keyword>
<dbReference type="EMBL" id="CP010803">
    <property type="protein sequence ID" value="AJY47856.1"/>
    <property type="molecule type" value="Genomic_DNA"/>
</dbReference>
<name>A0A0D5LV23_MAREN</name>
<feature type="active site" description="Nucleophile" evidence="1">
    <location>
        <position position="141"/>
    </location>
</feature>
<dbReference type="Proteomes" id="UP000032611">
    <property type="component" value="Chromosome"/>
</dbReference>
<evidence type="ECO:0000256" key="1">
    <source>
        <dbReference type="PROSITE-ProRule" id="PRU01373"/>
    </source>
</evidence>
<organism evidence="3 4">
    <name type="scientific">Martelella endophytica</name>
    <dbReference type="NCBI Taxonomy" id="1486262"/>
    <lineage>
        <taxon>Bacteria</taxon>
        <taxon>Pseudomonadati</taxon>
        <taxon>Pseudomonadota</taxon>
        <taxon>Alphaproteobacteria</taxon>
        <taxon>Hyphomicrobiales</taxon>
        <taxon>Aurantimonadaceae</taxon>
        <taxon>Martelella</taxon>
    </lineage>
</organism>
<dbReference type="GO" id="GO:0008360">
    <property type="term" value="P:regulation of cell shape"/>
    <property type="evidence" value="ECO:0007669"/>
    <property type="project" value="UniProtKB-UniRule"/>
</dbReference>
<dbReference type="OrthoDB" id="9804204at2"/>
<gene>
    <name evidence="3" type="ORF">TM49_01900</name>
</gene>
<dbReference type="HOGENOM" id="CLU_105370_0_0_5"/>
<comment type="pathway">
    <text evidence="1">Cell wall biogenesis; peptidoglycan biosynthesis.</text>
</comment>
<protein>
    <submittedName>
        <fullName evidence="3">ErfK/YbiS/YcfS/YnhG family protein</fullName>
    </submittedName>
</protein>
<dbReference type="GO" id="GO:0016740">
    <property type="term" value="F:transferase activity"/>
    <property type="evidence" value="ECO:0007669"/>
    <property type="project" value="InterPro"/>
</dbReference>